<dbReference type="EMBL" id="DP000011">
    <property type="protein sequence ID" value="ABA98902.2"/>
    <property type="molecule type" value="Genomic_DNA"/>
</dbReference>
<evidence type="ECO:0000256" key="1">
    <source>
        <dbReference type="SAM" id="MobiDB-lite"/>
    </source>
</evidence>
<evidence type="ECO:0000313" key="3">
    <source>
        <dbReference type="EMBL" id="BAG88135.1"/>
    </source>
</evidence>
<evidence type="ECO:0000313" key="2">
    <source>
        <dbReference type="EMBL" id="ABA98902.2"/>
    </source>
</evidence>
<feature type="compositionally biased region" description="Basic and acidic residues" evidence="1">
    <location>
        <begin position="159"/>
        <end position="179"/>
    </location>
</feature>
<reference evidence="2" key="3">
    <citation type="submission" date="2005-04" db="EMBL/GenBank/DDBJ databases">
        <authorList>
            <person name="Buell C.R."/>
            <person name="Wing R.A."/>
            <person name="McCombie W.A."/>
            <person name="Ouyang S."/>
        </authorList>
    </citation>
    <scope>NUCLEOTIDE SEQUENCE</scope>
</reference>
<feature type="compositionally biased region" description="Basic and acidic residues" evidence="1">
    <location>
        <begin position="224"/>
        <end position="239"/>
    </location>
</feature>
<organism evidence="2">
    <name type="scientific">Oryza sativa subsp. japonica</name>
    <name type="common">Rice</name>
    <dbReference type="NCBI Taxonomy" id="39947"/>
    <lineage>
        <taxon>Eukaryota</taxon>
        <taxon>Viridiplantae</taxon>
        <taxon>Streptophyta</taxon>
        <taxon>Embryophyta</taxon>
        <taxon>Tracheophyta</taxon>
        <taxon>Spermatophyta</taxon>
        <taxon>Magnoliopsida</taxon>
        <taxon>Liliopsida</taxon>
        <taxon>Poales</taxon>
        <taxon>Poaceae</taxon>
        <taxon>BOP clade</taxon>
        <taxon>Oryzoideae</taxon>
        <taxon>Oryzeae</taxon>
        <taxon>Oryzinae</taxon>
        <taxon>Oryza</taxon>
        <taxon>Oryza sativa</taxon>
    </lineage>
</organism>
<dbReference type="EMBL" id="AK061828">
    <property type="protein sequence ID" value="BAG88135.1"/>
    <property type="molecule type" value="mRNA"/>
</dbReference>
<name>Q2QNX4_ORYSJ</name>
<feature type="compositionally biased region" description="Basic residues" evidence="1">
    <location>
        <begin position="138"/>
        <end position="147"/>
    </location>
</feature>
<sequence>MKNTRKRKHRASAEGHANVCAAGRPKAAQHGTPKVWPAGGAARCWKINLPGDEGCDKIDATPSRTISSNIVQFFCLSLSLSTCIFQAFSTYMHGQSFNSHQSIHWRRLRRRQNTEGGRTRRHERSRWLPAGASDARRGYRRSPKRRRQAIDIRPAIPLPDEKVQHAGRRLDRMTEERGSARSSTPARQAFSFFLFYRLIMESRGHRCRTTAKERIHPSTPGINKIDRSTHFHPENTQHT</sequence>
<dbReference type="AlphaFoldDB" id="Q2QNX4"/>
<proteinExistence type="evidence at transcript level"/>
<reference evidence="2" key="2">
    <citation type="journal article" date="2005" name="BMC Biol.">
        <title>The sequence of rice chromosomes 11 and 12, rich in disease resistance genes and recent gene duplications.</title>
        <authorList>
            <consortium name="The rice chromosomes 11 and 12 sequencing consortia"/>
        </authorList>
    </citation>
    <scope>NUCLEOTIDE SEQUENCE [LARGE SCALE GENOMIC DNA]</scope>
</reference>
<feature type="region of interest" description="Disordered" evidence="1">
    <location>
        <begin position="212"/>
        <end position="239"/>
    </location>
</feature>
<gene>
    <name evidence="2" type="ordered locus">LOC_Os12g36430</name>
</gene>
<reference evidence="3" key="1">
    <citation type="journal article" date="2003" name="Science">
        <title>Collection, Mapping, and Annotation of Over 28,000 cDNA Clones from japonica Rice.</title>
        <authorList>
            <person name="Kikuchi S."/>
            <person name="Satoh K."/>
            <person name="Nagata T."/>
            <person name="Kawagashira N."/>
            <person name="Doi K."/>
            <person name="Kishimoto N."/>
            <person name="Yazaki J."/>
            <person name="Ishikawa M."/>
            <person name="Yamada H."/>
            <person name="Ooka H."/>
            <person name="Hotta I."/>
            <person name="Kojima K."/>
            <person name="Namiki T."/>
            <person name="Ohneda E."/>
            <person name="Yahagi W."/>
            <person name="Suzuki K."/>
            <person name="Li C."/>
            <person name="Ohtsuki K."/>
            <person name="Shishiki T."/>
            <person name="Otomo Y."/>
            <person name="Murakami K."/>
            <person name="Iida Y."/>
            <person name="Sugano S."/>
            <person name="Fujimura T."/>
            <person name="Suzuki Y."/>
            <person name="Tsunoda Y."/>
            <person name="Kurosaki T."/>
            <person name="Kodama T."/>
            <person name="Masuda H."/>
            <person name="Kobayashi M."/>
            <person name="Xie Q."/>
            <person name="Lu M."/>
            <person name="Narikawa R."/>
            <person name="Sugiyama A."/>
            <person name="Mizuno K."/>
            <person name="Yokomizo S."/>
            <person name="Niikura J."/>
            <person name="Ikeda R."/>
            <person name="Ishibiki J."/>
            <person name="Kawamata M."/>
            <person name="Yoshimura A."/>
            <person name="Miura J."/>
            <person name="Kusumegi T."/>
            <person name="Oka M."/>
            <person name="Ryu R."/>
            <person name="Ueda M."/>
            <person name="Matsubara K."/>
            <person name="Kawai J."/>
            <person name="Carninci P."/>
            <person name="Adachi J."/>
            <person name="Aizawa K."/>
            <person name="Arakawa T."/>
            <person name="Fukuda S."/>
            <person name="Hara A."/>
            <person name="Hashidume W."/>
            <person name="Hayatsu N."/>
            <person name="Imotani K."/>
            <person name="Ishii Y."/>
            <person name="Itoh M."/>
            <person name="Kagawa I."/>
            <person name="Kondo S."/>
            <person name="Konno H."/>
            <person name="Miyazaki A."/>
            <person name="Osato N."/>
            <person name="Ota Y."/>
            <person name="Saito R."/>
            <person name="Sasaki D."/>
            <person name="Sato K."/>
            <person name="Shibata K."/>
            <person name="Shinagawa A."/>
            <person name="Shiraki T."/>
            <person name="Yoshino M."/>
            <person name="Hayashizaki Y."/>
        </authorList>
    </citation>
    <scope>NUCLEOTIDE SEQUENCE</scope>
</reference>
<evidence type="ECO:0000313" key="4">
    <source>
        <dbReference type="EMBL" id="BAG93877.1"/>
    </source>
</evidence>
<reference evidence="2" key="4">
    <citation type="submission" date="2006-01" db="EMBL/GenBank/DDBJ databases">
        <authorList>
            <person name="Buell R."/>
        </authorList>
    </citation>
    <scope>NUCLEOTIDE SEQUENCE</scope>
</reference>
<dbReference type="EMBL" id="AK099023">
    <property type="protein sequence ID" value="BAG93877.1"/>
    <property type="molecule type" value="mRNA"/>
</dbReference>
<feature type="region of interest" description="Disordered" evidence="1">
    <location>
        <begin position="110"/>
        <end position="184"/>
    </location>
</feature>
<protein>
    <submittedName>
        <fullName evidence="2">Expressed protein</fullName>
    </submittedName>
    <submittedName>
        <fullName evidence="3">cDNA clone:001-040-C10, full insert sequence</fullName>
    </submittedName>
    <submittedName>
        <fullName evidence="4">cDNA clone:J013126L07, full insert sequence</fullName>
    </submittedName>
</protein>
<accession>Q2QNX4</accession>